<keyword evidence="1 8" id="KW-0820">tRNA-binding</keyword>
<dbReference type="EMBL" id="DRNB01000110">
    <property type="protein sequence ID" value="HHJ63842.1"/>
    <property type="molecule type" value="Genomic_DNA"/>
</dbReference>
<keyword evidence="6 8" id="KW-0694">RNA-binding</keyword>
<keyword evidence="4 8" id="KW-0949">S-adenosyl-L-methionine</keyword>
<dbReference type="Proteomes" id="UP000885792">
    <property type="component" value="Unassembled WGS sequence"/>
</dbReference>
<dbReference type="Pfam" id="PF02005">
    <property type="entry name" value="TRM"/>
    <property type="match status" value="1"/>
</dbReference>
<dbReference type="Gene3D" id="3.30.56.70">
    <property type="entry name" value="N2,N2-dimethylguanosine tRNA methyltransferase, C-terminal domain"/>
    <property type="match status" value="1"/>
</dbReference>
<proteinExistence type="inferred from homology"/>
<evidence type="ECO:0000256" key="1">
    <source>
        <dbReference type="ARBA" id="ARBA00022555"/>
    </source>
</evidence>
<evidence type="ECO:0000256" key="2">
    <source>
        <dbReference type="ARBA" id="ARBA00022603"/>
    </source>
</evidence>
<reference evidence="9" key="1">
    <citation type="journal article" date="2020" name="mSystems">
        <title>Genome- and Community-Level Interaction Insights into Carbon Utilization and Element Cycling Functions of Hydrothermarchaeota in Hydrothermal Sediment.</title>
        <authorList>
            <person name="Zhou Z."/>
            <person name="Liu Y."/>
            <person name="Xu W."/>
            <person name="Pan J."/>
            <person name="Luo Z.H."/>
            <person name="Li M."/>
        </authorList>
    </citation>
    <scope>NUCLEOTIDE SEQUENCE [LARGE SCALE GENOMIC DNA]</scope>
    <source>
        <strain evidence="9">HyVt-501</strain>
    </source>
</reference>
<dbReference type="InterPro" id="IPR029063">
    <property type="entry name" value="SAM-dependent_MTases_sf"/>
</dbReference>
<comment type="similarity">
    <text evidence="8">Belongs to the class I-like SAM-binding methyltransferase superfamily. Trm1 family.</text>
</comment>
<comment type="caution">
    <text evidence="9">The sequence shown here is derived from an EMBL/GenBank/DDBJ whole genome shotgun (WGS) entry which is preliminary data.</text>
</comment>
<dbReference type="Gene3D" id="3.40.50.150">
    <property type="entry name" value="Vaccinia Virus protein VP39"/>
    <property type="match status" value="1"/>
</dbReference>
<dbReference type="PANTHER" id="PTHR10631">
    <property type="entry name" value="N 2 ,N 2 -DIMETHYLGUANOSINE TRNA METHYLTRANSFERASE"/>
    <property type="match status" value="1"/>
</dbReference>
<dbReference type="InterPro" id="IPR002905">
    <property type="entry name" value="Trm1"/>
</dbReference>
<evidence type="ECO:0000256" key="8">
    <source>
        <dbReference type="PROSITE-ProRule" id="PRU00958"/>
    </source>
</evidence>
<evidence type="ECO:0000256" key="5">
    <source>
        <dbReference type="ARBA" id="ARBA00022694"/>
    </source>
</evidence>
<evidence type="ECO:0000256" key="6">
    <source>
        <dbReference type="ARBA" id="ARBA00022884"/>
    </source>
</evidence>
<accession>A0A7C5QHT1</accession>
<dbReference type="EC" id="2.1.1.216" evidence="7"/>
<dbReference type="InterPro" id="IPR042296">
    <property type="entry name" value="tRNA_met_Trm1_C"/>
</dbReference>
<evidence type="ECO:0000313" key="9">
    <source>
        <dbReference type="EMBL" id="HHJ63842.1"/>
    </source>
</evidence>
<evidence type="ECO:0000256" key="3">
    <source>
        <dbReference type="ARBA" id="ARBA00022679"/>
    </source>
</evidence>
<keyword evidence="2 8" id="KW-0489">Methyltransferase</keyword>
<dbReference type="AlphaFoldDB" id="A0A7C5QHT1"/>
<feature type="non-terminal residue" evidence="9">
    <location>
        <position position="1"/>
    </location>
</feature>
<evidence type="ECO:0000256" key="4">
    <source>
        <dbReference type="ARBA" id="ARBA00022691"/>
    </source>
</evidence>
<dbReference type="GO" id="GO:0160104">
    <property type="term" value="F:tRNA (guanine(26)-N2)-dimethyltransferase activity"/>
    <property type="evidence" value="ECO:0007669"/>
    <property type="project" value="UniProtKB-EC"/>
</dbReference>
<keyword evidence="3 8" id="KW-0808">Transferase</keyword>
<dbReference type="GO" id="GO:0000049">
    <property type="term" value="F:tRNA binding"/>
    <property type="evidence" value="ECO:0007669"/>
    <property type="project" value="UniProtKB-UniRule"/>
</dbReference>
<name>A0A7C5QHT1_AQUAO</name>
<evidence type="ECO:0000256" key="7">
    <source>
        <dbReference type="ARBA" id="ARBA00039099"/>
    </source>
</evidence>
<dbReference type="PROSITE" id="PS51626">
    <property type="entry name" value="SAM_MT_TRM1"/>
    <property type="match status" value="1"/>
</dbReference>
<dbReference type="GO" id="GO:0002940">
    <property type="term" value="P:tRNA N2-guanine methylation"/>
    <property type="evidence" value="ECO:0007669"/>
    <property type="project" value="TreeGrafter"/>
</dbReference>
<dbReference type="SUPFAM" id="SSF53335">
    <property type="entry name" value="S-adenosyl-L-methionine-dependent methyltransferases"/>
    <property type="match status" value="1"/>
</dbReference>
<gene>
    <name evidence="9" type="ORF">ENJ61_02945</name>
</gene>
<sequence>RGGILSLTATDTAPLSGTYPRTCLRRYGARPLRNEFKHEVGIRILIKKVVELAAQHDIAMIPLFAYAHLHYFKLFFMKDRGASLTDSLMERIGYLLYCFKCANREAVVDVLKLREDCPVCGGRFSVGGPLWLGELWDKEFVDFLHREAEREESVHRETKRILSLIREESEVQSPGFYVLSKLCEKLSIPRQPPIRKAVEFFEGVRTHFEGDGFRTELPHREVLRRAKELKLIMEERLKGGRS</sequence>
<protein>
    <recommendedName>
        <fullName evidence="7">tRNA (guanine(26)-N(2))-dimethyltransferase</fullName>
        <ecNumber evidence="7">2.1.1.216</ecNumber>
    </recommendedName>
</protein>
<organism evidence="9">
    <name type="scientific">Aquifex aeolicus</name>
    <dbReference type="NCBI Taxonomy" id="63363"/>
    <lineage>
        <taxon>Bacteria</taxon>
        <taxon>Pseudomonadati</taxon>
        <taxon>Aquificota</taxon>
        <taxon>Aquificia</taxon>
        <taxon>Aquificales</taxon>
        <taxon>Aquificaceae</taxon>
        <taxon>Aquifex</taxon>
    </lineage>
</organism>
<keyword evidence="5 8" id="KW-0819">tRNA processing</keyword>
<dbReference type="PANTHER" id="PTHR10631:SF3">
    <property type="entry name" value="TRNA (GUANINE(26)-N(2))-DIMETHYLTRANSFERASE"/>
    <property type="match status" value="1"/>
</dbReference>